<protein>
    <recommendedName>
        <fullName evidence="4">Sugar phosphate isomerase/epimerase</fullName>
    </recommendedName>
</protein>
<evidence type="ECO:0008006" key="4">
    <source>
        <dbReference type="Google" id="ProtNLM"/>
    </source>
</evidence>
<accession>A4BIF6</accession>
<evidence type="ECO:0000313" key="3">
    <source>
        <dbReference type="Proteomes" id="UP000005953"/>
    </source>
</evidence>
<keyword evidence="3" id="KW-1185">Reference proteome</keyword>
<dbReference type="STRING" id="314283.MED297_07326"/>
<feature type="signal peptide" evidence="1">
    <location>
        <begin position="1"/>
        <end position="34"/>
    </location>
</feature>
<dbReference type="SUPFAM" id="SSF51658">
    <property type="entry name" value="Xylose isomerase-like"/>
    <property type="match status" value="1"/>
</dbReference>
<dbReference type="AlphaFoldDB" id="A4BIF6"/>
<comment type="caution">
    <text evidence="2">The sequence shown here is derived from an EMBL/GenBank/DDBJ whole genome shotgun (WGS) entry which is preliminary data.</text>
</comment>
<dbReference type="EMBL" id="AAOE01000026">
    <property type="protein sequence ID" value="EAR08035.1"/>
    <property type="molecule type" value="Genomic_DNA"/>
</dbReference>
<evidence type="ECO:0000313" key="2">
    <source>
        <dbReference type="EMBL" id="EAR08035.1"/>
    </source>
</evidence>
<reference evidence="2 3" key="1">
    <citation type="submission" date="2006-02" db="EMBL/GenBank/DDBJ databases">
        <authorList>
            <person name="Pinhassi J."/>
            <person name="Pedros-Alio C."/>
            <person name="Ferriera S."/>
            <person name="Johnson J."/>
            <person name="Kravitz S."/>
            <person name="Halpern A."/>
            <person name="Remington K."/>
            <person name="Beeson K."/>
            <person name="Tran B."/>
            <person name="Rogers Y.-H."/>
            <person name="Friedman R."/>
            <person name="Venter J.C."/>
        </authorList>
    </citation>
    <scope>NUCLEOTIDE SEQUENCE [LARGE SCALE GENOMIC DNA]</scope>
    <source>
        <strain evidence="2 3">MED297</strain>
    </source>
</reference>
<keyword evidence="1" id="KW-0732">Signal</keyword>
<sequence>MKAEKKTMTFQLSKVIGASALAIILGAASGQVLAESGRTTDELPIAVQMWTMRNAGNIDAQLAYIEAAGITSIETFGRAGDLSAKDYKKKLDAHGIEVISHHEGIDSLRSDVDAVIDM</sequence>
<dbReference type="Proteomes" id="UP000005953">
    <property type="component" value="Unassembled WGS sequence"/>
</dbReference>
<dbReference type="RefSeq" id="WP_008045512.1">
    <property type="nucleotide sequence ID" value="NZ_CH724152.1"/>
</dbReference>
<organism evidence="2 3">
    <name type="scientific">Reinekea blandensis MED297</name>
    <dbReference type="NCBI Taxonomy" id="314283"/>
    <lineage>
        <taxon>Bacteria</taxon>
        <taxon>Pseudomonadati</taxon>
        <taxon>Pseudomonadota</taxon>
        <taxon>Gammaproteobacteria</taxon>
        <taxon>Oceanospirillales</taxon>
        <taxon>Saccharospirillaceae</taxon>
        <taxon>Reinekea</taxon>
    </lineage>
</organism>
<name>A4BIF6_9GAMM</name>
<gene>
    <name evidence="2" type="ORF">MED297_07326</name>
</gene>
<feature type="chain" id="PRO_5002666566" description="Sugar phosphate isomerase/epimerase" evidence="1">
    <location>
        <begin position="35"/>
        <end position="118"/>
    </location>
</feature>
<proteinExistence type="predicted"/>
<dbReference type="HOGENOM" id="CLU_2071181_0_0_6"/>
<evidence type="ECO:0000256" key="1">
    <source>
        <dbReference type="SAM" id="SignalP"/>
    </source>
</evidence>
<dbReference type="InterPro" id="IPR036237">
    <property type="entry name" value="Xyl_isomerase-like_sf"/>
</dbReference>
<dbReference type="Gene3D" id="3.20.20.150">
    <property type="entry name" value="Divalent-metal-dependent TIM barrel enzymes"/>
    <property type="match status" value="1"/>
</dbReference>